<accession>A0AAD7KJS9</accession>
<sequence>MLSWFPQSPAASDAPNATKEPLSGGIQSENLNEQPRTEEALPHDRILGTLFRPQNRAETNGSQDASTSDTHNAVYDPFDGTFIGTLLPHDLNLSVGAKNEELWTSLSRVLELQNQISRMHLEMEDIGMNAEGKGKGKGTRSRATSVSRVVIDDVEGDEGIGGKRDEEAEKNKAMELQFETLAAQFRNKKEAINGIMGKLDSLSKAVTEFHALQAPKIDFPSRDNSLSVTATDPPTRNPTLVDTMPTSTNTSIINPTLRKPSLPPAVQLVDSPISGMMNLPP</sequence>
<evidence type="ECO:0000313" key="3">
    <source>
        <dbReference type="Proteomes" id="UP001215598"/>
    </source>
</evidence>
<reference evidence="2" key="1">
    <citation type="submission" date="2023-03" db="EMBL/GenBank/DDBJ databases">
        <title>Massive genome expansion in bonnet fungi (Mycena s.s.) driven by repeated elements and novel gene families across ecological guilds.</title>
        <authorList>
            <consortium name="Lawrence Berkeley National Laboratory"/>
            <person name="Harder C.B."/>
            <person name="Miyauchi S."/>
            <person name="Viragh M."/>
            <person name="Kuo A."/>
            <person name="Thoen E."/>
            <person name="Andreopoulos B."/>
            <person name="Lu D."/>
            <person name="Skrede I."/>
            <person name="Drula E."/>
            <person name="Henrissat B."/>
            <person name="Morin E."/>
            <person name="Kohler A."/>
            <person name="Barry K."/>
            <person name="LaButti K."/>
            <person name="Morin E."/>
            <person name="Salamov A."/>
            <person name="Lipzen A."/>
            <person name="Mereny Z."/>
            <person name="Hegedus B."/>
            <person name="Baldrian P."/>
            <person name="Stursova M."/>
            <person name="Weitz H."/>
            <person name="Taylor A."/>
            <person name="Grigoriev I.V."/>
            <person name="Nagy L.G."/>
            <person name="Martin F."/>
            <person name="Kauserud H."/>
        </authorList>
    </citation>
    <scope>NUCLEOTIDE SEQUENCE</scope>
    <source>
        <strain evidence="2">CBHHK182m</strain>
    </source>
</reference>
<feature type="compositionally biased region" description="Polar residues" evidence="1">
    <location>
        <begin position="25"/>
        <end position="34"/>
    </location>
</feature>
<keyword evidence="3" id="KW-1185">Reference proteome</keyword>
<feature type="region of interest" description="Disordered" evidence="1">
    <location>
        <begin position="1"/>
        <end position="72"/>
    </location>
</feature>
<evidence type="ECO:0000256" key="1">
    <source>
        <dbReference type="SAM" id="MobiDB-lite"/>
    </source>
</evidence>
<feature type="compositionally biased region" description="Polar residues" evidence="1">
    <location>
        <begin position="1"/>
        <end position="10"/>
    </location>
</feature>
<organism evidence="2 3">
    <name type="scientific">Mycena metata</name>
    <dbReference type="NCBI Taxonomy" id="1033252"/>
    <lineage>
        <taxon>Eukaryota</taxon>
        <taxon>Fungi</taxon>
        <taxon>Dikarya</taxon>
        <taxon>Basidiomycota</taxon>
        <taxon>Agaricomycotina</taxon>
        <taxon>Agaricomycetes</taxon>
        <taxon>Agaricomycetidae</taxon>
        <taxon>Agaricales</taxon>
        <taxon>Marasmiineae</taxon>
        <taxon>Mycenaceae</taxon>
        <taxon>Mycena</taxon>
    </lineage>
</organism>
<feature type="compositionally biased region" description="Polar residues" evidence="1">
    <location>
        <begin position="56"/>
        <end position="71"/>
    </location>
</feature>
<feature type="compositionally biased region" description="Basic and acidic residues" evidence="1">
    <location>
        <begin position="35"/>
        <end position="46"/>
    </location>
</feature>
<dbReference type="AlphaFoldDB" id="A0AAD7KJS9"/>
<evidence type="ECO:0000313" key="2">
    <source>
        <dbReference type="EMBL" id="KAJ7786485.1"/>
    </source>
</evidence>
<protein>
    <submittedName>
        <fullName evidence="2">Uncharacterized protein</fullName>
    </submittedName>
</protein>
<comment type="caution">
    <text evidence="2">The sequence shown here is derived from an EMBL/GenBank/DDBJ whole genome shotgun (WGS) entry which is preliminary data.</text>
</comment>
<proteinExistence type="predicted"/>
<dbReference type="EMBL" id="JARKIB010000001">
    <property type="protein sequence ID" value="KAJ7786485.1"/>
    <property type="molecule type" value="Genomic_DNA"/>
</dbReference>
<name>A0AAD7KJS9_9AGAR</name>
<feature type="region of interest" description="Disordered" evidence="1">
    <location>
        <begin position="223"/>
        <end position="247"/>
    </location>
</feature>
<dbReference type="Proteomes" id="UP001215598">
    <property type="component" value="Unassembled WGS sequence"/>
</dbReference>
<gene>
    <name evidence="2" type="ORF">B0H16DRAFT_1490631</name>
</gene>